<keyword evidence="1" id="KW-0540">Nuclease</keyword>
<dbReference type="GO" id="GO:0004527">
    <property type="term" value="F:exonuclease activity"/>
    <property type="evidence" value="ECO:0007669"/>
    <property type="project" value="UniProtKB-KW"/>
</dbReference>
<dbReference type="CDD" id="cd04492">
    <property type="entry name" value="YhaM_OBF_like"/>
    <property type="match status" value="1"/>
</dbReference>
<reference evidence="5 6" key="1">
    <citation type="submission" date="2018-11" db="EMBL/GenBank/DDBJ databases">
        <title>Genomic Encyclopedia of Type Strains, Phase IV (KMG-IV): sequencing the most valuable type-strain genomes for metagenomic binning, comparative biology and taxonomic classification.</title>
        <authorList>
            <person name="Goeker M."/>
        </authorList>
    </citation>
    <scope>NUCLEOTIDE SEQUENCE [LARGE SCALE GENOMIC DNA]</scope>
    <source>
        <strain evidence="5 6">DSM 29158</strain>
    </source>
</reference>
<dbReference type="Proteomes" id="UP000277108">
    <property type="component" value="Unassembled WGS sequence"/>
</dbReference>
<gene>
    <name evidence="5" type="ORF">EDD62_0986</name>
</gene>
<dbReference type="Gene3D" id="1.10.3210.10">
    <property type="entry name" value="Hypothetical protein af1432"/>
    <property type="match status" value="1"/>
</dbReference>
<keyword evidence="2" id="KW-0378">Hydrolase</keyword>
<dbReference type="PANTHER" id="PTHR37294">
    <property type="entry name" value="3'-5' EXORIBONUCLEASE YHAM"/>
    <property type="match status" value="1"/>
</dbReference>
<dbReference type="EMBL" id="RKRK01000002">
    <property type="protein sequence ID" value="RPF58340.1"/>
    <property type="molecule type" value="Genomic_DNA"/>
</dbReference>
<keyword evidence="3" id="KW-0269">Exonuclease</keyword>
<dbReference type="InterPro" id="IPR003607">
    <property type="entry name" value="HD/PDEase_dom"/>
</dbReference>
<dbReference type="OrthoDB" id="9778453at2"/>
<organism evidence="5 6">
    <name type="scientific">Abyssicoccus albus</name>
    <dbReference type="NCBI Taxonomy" id="1817405"/>
    <lineage>
        <taxon>Bacteria</taxon>
        <taxon>Bacillati</taxon>
        <taxon>Bacillota</taxon>
        <taxon>Bacilli</taxon>
        <taxon>Bacillales</taxon>
        <taxon>Abyssicoccaceae</taxon>
    </lineage>
</organism>
<dbReference type="Pfam" id="PF01966">
    <property type="entry name" value="HD"/>
    <property type="match status" value="1"/>
</dbReference>
<feature type="domain" description="HD" evidence="4">
    <location>
        <begin position="161"/>
        <end position="278"/>
    </location>
</feature>
<dbReference type="InterPro" id="IPR006674">
    <property type="entry name" value="HD_domain"/>
</dbReference>
<evidence type="ECO:0000256" key="3">
    <source>
        <dbReference type="ARBA" id="ARBA00022839"/>
    </source>
</evidence>
<dbReference type="PANTHER" id="PTHR37294:SF1">
    <property type="entry name" value="3'-5' EXORIBONUCLEASE YHAM"/>
    <property type="match status" value="1"/>
</dbReference>
<dbReference type="InterPro" id="IPR012340">
    <property type="entry name" value="NA-bd_OB-fold"/>
</dbReference>
<dbReference type="CDD" id="cd00077">
    <property type="entry name" value="HDc"/>
    <property type="match status" value="1"/>
</dbReference>
<evidence type="ECO:0000313" key="5">
    <source>
        <dbReference type="EMBL" id="RPF58340.1"/>
    </source>
</evidence>
<dbReference type="AlphaFoldDB" id="A0A3N5BTE6"/>
<evidence type="ECO:0000259" key="4">
    <source>
        <dbReference type="Pfam" id="PF01966"/>
    </source>
</evidence>
<sequence length="318" mass="36603">MTLIKDLQPTDHVEAFYLVHRVVLGVTNQGKEYMTLYLRDKTGEIDAKLWTIEASDKEQLQPQNIIKVKADIIDYRGKKQMKIIQYRLSTTEDHLSLSQFVETAPMSPEEIEQEIMDYIIEIQNAPLQRITRTLLSKHREAFYKYPAASSFHHDFAGGLSYHVVTMLRIAKSLSEIYPKLNKGLLYSGIILHDMGKIRELTGAVATQYTLEGNLLGHISIMHDEISQTALELGLEDTEEVLLLKHIILSHHGKLEYGSPKLPLIQEAEIIHFIDNIDARMQMFDKHLMKVSEGEYTERIFGLENRSFYKPNISSINFE</sequence>
<dbReference type="SUPFAM" id="SSF50249">
    <property type="entry name" value="Nucleic acid-binding proteins"/>
    <property type="match status" value="1"/>
</dbReference>
<comment type="caution">
    <text evidence="5">The sequence shown here is derived from an EMBL/GenBank/DDBJ whole genome shotgun (WGS) entry which is preliminary data.</text>
</comment>
<dbReference type="InterPro" id="IPR050798">
    <property type="entry name" value="YhaM_exoribonuc/phosphodiest"/>
</dbReference>
<dbReference type="NCBIfam" id="NF010007">
    <property type="entry name" value="PRK13480.1"/>
    <property type="match status" value="1"/>
</dbReference>
<dbReference type="FunFam" id="1.10.3210.10:FF:000008">
    <property type="entry name" value="3'-5' exoribonuclease YhaM"/>
    <property type="match status" value="1"/>
</dbReference>
<name>A0A3N5BTE6_9BACL</name>
<accession>A0A3N5BTE6</accession>
<proteinExistence type="predicted"/>
<dbReference type="GO" id="GO:0031125">
    <property type="term" value="P:rRNA 3'-end processing"/>
    <property type="evidence" value="ECO:0007669"/>
    <property type="project" value="TreeGrafter"/>
</dbReference>
<keyword evidence="6" id="KW-1185">Reference proteome</keyword>
<evidence type="ECO:0000313" key="6">
    <source>
        <dbReference type="Proteomes" id="UP000277108"/>
    </source>
</evidence>
<dbReference type="RefSeq" id="WP_123807752.1">
    <property type="nucleotide sequence ID" value="NZ_RKRK01000002.1"/>
</dbReference>
<protein>
    <submittedName>
        <fullName evidence="5">3'-5' exoribonuclease</fullName>
    </submittedName>
</protein>
<dbReference type="SUPFAM" id="SSF109604">
    <property type="entry name" value="HD-domain/PDEase-like"/>
    <property type="match status" value="1"/>
</dbReference>
<evidence type="ECO:0000256" key="1">
    <source>
        <dbReference type="ARBA" id="ARBA00022722"/>
    </source>
</evidence>
<evidence type="ECO:0000256" key="2">
    <source>
        <dbReference type="ARBA" id="ARBA00022801"/>
    </source>
</evidence>
<dbReference type="Gene3D" id="2.40.50.140">
    <property type="entry name" value="Nucleic acid-binding proteins"/>
    <property type="match status" value="1"/>
</dbReference>